<name>A0A1I1Y2V5_9BACT</name>
<keyword evidence="2" id="KW-0813">Transport</keyword>
<dbReference type="OrthoDB" id="9790390at2"/>
<evidence type="ECO:0000256" key="6">
    <source>
        <dbReference type="NCBIfam" id="TIGR01068"/>
    </source>
</evidence>
<evidence type="ECO:0000256" key="2">
    <source>
        <dbReference type="ARBA" id="ARBA00022448"/>
    </source>
</evidence>
<keyword evidence="3" id="KW-0249">Electron transport</keyword>
<evidence type="ECO:0000313" key="12">
    <source>
        <dbReference type="Proteomes" id="UP000198598"/>
    </source>
</evidence>
<evidence type="ECO:0000256" key="5">
    <source>
        <dbReference type="ARBA" id="ARBA00023284"/>
    </source>
</evidence>
<evidence type="ECO:0000256" key="9">
    <source>
        <dbReference type="PIRSR" id="PIRSR000077-4"/>
    </source>
</evidence>
<feature type="site" description="Contributes to redox potential value" evidence="8">
    <location>
        <position position="35"/>
    </location>
</feature>
<sequence length="114" mass="12198">MAAGTHAVEATDANFSELINSDKPVLVDFWAEWCGPCKMIGPVVEQLAGEYEGKATIAKMDVDQNSAVPAKFGIRSIPTLMIFKNGQLVDKVIGAVPKNVLEQKLQAALEPATV</sequence>
<dbReference type="InterPro" id="IPR036249">
    <property type="entry name" value="Thioredoxin-like_sf"/>
</dbReference>
<accession>A0A1I1Y2V5</accession>
<protein>
    <recommendedName>
        <fullName evidence="6 7">Thioredoxin</fullName>
    </recommendedName>
</protein>
<comment type="similarity">
    <text evidence="1 7">Belongs to the thioredoxin family.</text>
</comment>
<evidence type="ECO:0000256" key="3">
    <source>
        <dbReference type="ARBA" id="ARBA00022982"/>
    </source>
</evidence>
<dbReference type="InterPro" id="IPR005746">
    <property type="entry name" value="Thioredoxin"/>
</dbReference>
<dbReference type="GO" id="GO:0005737">
    <property type="term" value="C:cytoplasm"/>
    <property type="evidence" value="ECO:0007669"/>
    <property type="project" value="TreeGrafter"/>
</dbReference>
<dbReference type="GO" id="GO:0015035">
    <property type="term" value="F:protein-disulfide reductase activity"/>
    <property type="evidence" value="ECO:0007669"/>
    <property type="project" value="UniProtKB-UniRule"/>
</dbReference>
<dbReference type="NCBIfam" id="TIGR01068">
    <property type="entry name" value="thioredoxin"/>
    <property type="match status" value="1"/>
</dbReference>
<dbReference type="InterPro" id="IPR013766">
    <property type="entry name" value="Thioredoxin_domain"/>
</dbReference>
<evidence type="ECO:0000256" key="8">
    <source>
        <dbReference type="PIRSR" id="PIRSR000077-1"/>
    </source>
</evidence>
<organism evidence="11 12">
    <name type="scientific">Spirosoma endophyticum</name>
    <dbReference type="NCBI Taxonomy" id="662367"/>
    <lineage>
        <taxon>Bacteria</taxon>
        <taxon>Pseudomonadati</taxon>
        <taxon>Bacteroidota</taxon>
        <taxon>Cytophagia</taxon>
        <taxon>Cytophagales</taxon>
        <taxon>Cytophagaceae</taxon>
        <taxon>Spirosoma</taxon>
    </lineage>
</organism>
<feature type="active site" description="Nucleophile" evidence="8">
    <location>
        <position position="37"/>
    </location>
</feature>
<feature type="site" description="Contributes to redox potential value" evidence="8">
    <location>
        <position position="36"/>
    </location>
</feature>
<dbReference type="STRING" id="662367.SAMN05216167_110169"/>
<evidence type="ECO:0000256" key="1">
    <source>
        <dbReference type="ARBA" id="ARBA00008987"/>
    </source>
</evidence>
<dbReference type="Gene3D" id="3.40.30.10">
    <property type="entry name" value="Glutaredoxin"/>
    <property type="match status" value="1"/>
</dbReference>
<keyword evidence="5 9" id="KW-0676">Redox-active center</keyword>
<evidence type="ECO:0000259" key="10">
    <source>
        <dbReference type="PROSITE" id="PS51352"/>
    </source>
</evidence>
<keyword evidence="4 9" id="KW-1015">Disulfide bond</keyword>
<evidence type="ECO:0000313" key="11">
    <source>
        <dbReference type="EMBL" id="SFE12403.1"/>
    </source>
</evidence>
<dbReference type="PROSITE" id="PS51352">
    <property type="entry name" value="THIOREDOXIN_2"/>
    <property type="match status" value="1"/>
</dbReference>
<dbReference type="FunFam" id="3.40.30.10:FF:000001">
    <property type="entry name" value="Thioredoxin"/>
    <property type="match status" value="1"/>
</dbReference>
<gene>
    <name evidence="11" type="ORF">SAMN05216167_110169</name>
</gene>
<dbReference type="RefSeq" id="WP_093830485.1">
    <property type="nucleotide sequence ID" value="NZ_FOLQ01000010.1"/>
</dbReference>
<dbReference type="PROSITE" id="PS00194">
    <property type="entry name" value="THIOREDOXIN_1"/>
    <property type="match status" value="1"/>
</dbReference>
<dbReference type="PANTHER" id="PTHR45663">
    <property type="entry name" value="GEO12009P1"/>
    <property type="match status" value="1"/>
</dbReference>
<dbReference type="PRINTS" id="PR00421">
    <property type="entry name" value="THIOREDOXIN"/>
</dbReference>
<keyword evidence="12" id="KW-1185">Reference proteome</keyword>
<dbReference type="SUPFAM" id="SSF52833">
    <property type="entry name" value="Thioredoxin-like"/>
    <property type="match status" value="1"/>
</dbReference>
<dbReference type="EMBL" id="FOLQ01000010">
    <property type="protein sequence ID" value="SFE12403.1"/>
    <property type="molecule type" value="Genomic_DNA"/>
</dbReference>
<feature type="active site" description="Nucleophile" evidence="8">
    <location>
        <position position="34"/>
    </location>
</feature>
<dbReference type="CDD" id="cd02947">
    <property type="entry name" value="TRX_family"/>
    <property type="match status" value="1"/>
</dbReference>
<evidence type="ECO:0000256" key="4">
    <source>
        <dbReference type="ARBA" id="ARBA00023157"/>
    </source>
</evidence>
<proteinExistence type="inferred from homology"/>
<evidence type="ECO:0000256" key="7">
    <source>
        <dbReference type="PIRNR" id="PIRNR000077"/>
    </source>
</evidence>
<dbReference type="InterPro" id="IPR017937">
    <property type="entry name" value="Thioredoxin_CS"/>
</dbReference>
<dbReference type="AlphaFoldDB" id="A0A1I1Y2V5"/>
<dbReference type="PANTHER" id="PTHR45663:SF11">
    <property type="entry name" value="GEO12009P1"/>
    <property type="match status" value="1"/>
</dbReference>
<dbReference type="Pfam" id="PF00085">
    <property type="entry name" value="Thioredoxin"/>
    <property type="match status" value="1"/>
</dbReference>
<feature type="disulfide bond" description="Redox-active" evidence="9">
    <location>
        <begin position="34"/>
        <end position="37"/>
    </location>
</feature>
<dbReference type="Proteomes" id="UP000198598">
    <property type="component" value="Unassembled WGS sequence"/>
</dbReference>
<dbReference type="PIRSF" id="PIRSF000077">
    <property type="entry name" value="Thioredoxin"/>
    <property type="match status" value="1"/>
</dbReference>
<feature type="site" description="Deprotonates C-terminal active site Cys" evidence="8">
    <location>
        <position position="28"/>
    </location>
</feature>
<reference evidence="11 12" key="1">
    <citation type="submission" date="2016-10" db="EMBL/GenBank/DDBJ databases">
        <authorList>
            <person name="de Groot N.N."/>
        </authorList>
    </citation>
    <scope>NUCLEOTIDE SEQUENCE [LARGE SCALE GENOMIC DNA]</scope>
    <source>
        <strain evidence="11 12">DSM 26130</strain>
    </source>
</reference>
<feature type="domain" description="Thioredoxin" evidence="10">
    <location>
        <begin position="1"/>
        <end position="110"/>
    </location>
</feature>